<organism evidence="2 3">
    <name type="scientific">Acorus calamus</name>
    <name type="common">Sweet flag</name>
    <dbReference type="NCBI Taxonomy" id="4465"/>
    <lineage>
        <taxon>Eukaryota</taxon>
        <taxon>Viridiplantae</taxon>
        <taxon>Streptophyta</taxon>
        <taxon>Embryophyta</taxon>
        <taxon>Tracheophyta</taxon>
        <taxon>Spermatophyta</taxon>
        <taxon>Magnoliopsida</taxon>
        <taxon>Liliopsida</taxon>
        <taxon>Acoraceae</taxon>
        <taxon>Acorus</taxon>
    </lineage>
</organism>
<comment type="caution">
    <text evidence="2">The sequence shown here is derived from an EMBL/GenBank/DDBJ whole genome shotgun (WGS) entry which is preliminary data.</text>
</comment>
<keyword evidence="3" id="KW-1185">Reference proteome</keyword>
<dbReference type="Gene3D" id="2.40.160.200">
    <property type="entry name" value="LURP1-related"/>
    <property type="match status" value="1"/>
</dbReference>
<gene>
    <name evidence="2" type="ORF">QJS10_CPB21g01488</name>
</gene>
<dbReference type="InterPro" id="IPR025659">
    <property type="entry name" value="Tubby-like_C"/>
</dbReference>
<dbReference type="EMBL" id="JAUJYO010000021">
    <property type="protein sequence ID" value="KAK1283249.1"/>
    <property type="molecule type" value="Genomic_DNA"/>
</dbReference>
<dbReference type="PANTHER" id="PTHR31087:SF85">
    <property type="entry name" value="PROTEIN LURP-ONE-RELATED 7"/>
    <property type="match status" value="1"/>
</dbReference>
<sequence>MVDVAVNKAMEVDDKNNITRTVQQYCAPCPVNLTVRKKVLSLSGGDFVITNVNGALLLKVQGKFFSLSGRRVLVDGAGNPIVTMCEKETVIEMP</sequence>
<evidence type="ECO:0000256" key="1">
    <source>
        <dbReference type="ARBA" id="ARBA00005437"/>
    </source>
</evidence>
<evidence type="ECO:0000313" key="2">
    <source>
        <dbReference type="EMBL" id="KAK1283249.1"/>
    </source>
</evidence>
<dbReference type="PANTHER" id="PTHR31087">
    <property type="match status" value="1"/>
</dbReference>
<evidence type="ECO:0000313" key="3">
    <source>
        <dbReference type="Proteomes" id="UP001180020"/>
    </source>
</evidence>
<accession>A0AAV9C4N4</accession>
<protein>
    <submittedName>
        <fullName evidence="2">Protein LURP-one-related 15</fullName>
    </submittedName>
</protein>
<dbReference type="Proteomes" id="UP001180020">
    <property type="component" value="Unassembled WGS sequence"/>
</dbReference>
<proteinExistence type="inferred from homology"/>
<comment type="similarity">
    <text evidence="1">Belongs to the LOR family.</text>
</comment>
<dbReference type="AlphaFoldDB" id="A0AAV9C4N4"/>
<name>A0AAV9C4N4_ACOCL</name>
<dbReference type="InterPro" id="IPR038595">
    <property type="entry name" value="LOR_sf"/>
</dbReference>
<dbReference type="Pfam" id="PF04525">
    <property type="entry name" value="LOR"/>
    <property type="match status" value="1"/>
</dbReference>
<dbReference type="InterPro" id="IPR007612">
    <property type="entry name" value="LOR"/>
</dbReference>
<dbReference type="SUPFAM" id="SSF54518">
    <property type="entry name" value="Tubby C-terminal domain-like"/>
    <property type="match status" value="1"/>
</dbReference>
<reference evidence="2" key="1">
    <citation type="journal article" date="2023" name="Nat. Commun.">
        <title>Diploid and tetraploid genomes of Acorus and the evolution of monocots.</title>
        <authorList>
            <person name="Ma L."/>
            <person name="Liu K.W."/>
            <person name="Li Z."/>
            <person name="Hsiao Y.Y."/>
            <person name="Qi Y."/>
            <person name="Fu T."/>
            <person name="Tang G.D."/>
            <person name="Zhang D."/>
            <person name="Sun W.H."/>
            <person name="Liu D.K."/>
            <person name="Li Y."/>
            <person name="Chen G.Z."/>
            <person name="Liu X.D."/>
            <person name="Liao X.Y."/>
            <person name="Jiang Y.T."/>
            <person name="Yu X."/>
            <person name="Hao Y."/>
            <person name="Huang J."/>
            <person name="Zhao X.W."/>
            <person name="Ke S."/>
            <person name="Chen Y.Y."/>
            <person name="Wu W.L."/>
            <person name="Hsu J.L."/>
            <person name="Lin Y.F."/>
            <person name="Huang M.D."/>
            <person name="Li C.Y."/>
            <person name="Huang L."/>
            <person name="Wang Z.W."/>
            <person name="Zhao X."/>
            <person name="Zhong W.Y."/>
            <person name="Peng D.H."/>
            <person name="Ahmad S."/>
            <person name="Lan S."/>
            <person name="Zhang J.S."/>
            <person name="Tsai W.C."/>
            <person name="Van de Peer Y."/>
            <person name="Liu Z.J."/>
        </authorList>
    </citation>
    <scope>NUCLEOTIDE SEQUENCE</scope>
    <source>
        <strain evidence="2">CP</strain>
    </source>
</reference>
<reference evidence="2" key="2">
    <citation type="submission" date="2023-06" db="EMBL/GenBank/DDBJ databases">
        <authorList>
            <person name="Ma L."/>
            <person name="Liu K.-W."/>
            <person name="Li Z."/>
            <person name="Hsiao Y.-Y."/>
            <person name="Qi Y."/>
            <person name="Fu T."/>
            <person name="Tang G."/>
            <person name="Zhang D."/>
            <person name="Sun W.-H."/>
            <person name="Liu D.-K."/>
            <person name="Li Y."/>
            <person name="Chen G.-Z."/>
            <person name="Liu X.-D."/>
            <person name="Liao X.-Y."/>
            <person name="Jiang Y.-T."/>
            <person name="Yu X."/>
            <person name="Hao Y."/>
            <person name="Huang J."/>
            <person name="Zhao X.-W."/>
            <person name="Ke S."/>
            <person name="Chen Y.-Y."/>
            <person name="Wu W.-L."/>
            <person name="Hsu J.-L."/>
            <person name="Lin Y.-F."/>
            <person name="Huang M.-D."/>
            <person name="Li C.-Y."/>
            <person name="Huang L."/>
            <person name="Wang Z.-W."/>
            <person name="Zhao X."/>
            <person name="Zhong W.-Y."/>
            <person name="Peng D.-H."/>
            <person name="Ahmad S."/>
            <person name="Lan S."/>
            <person name="Zhang J.-S."/>
            <person name="Tsai W.-C."/>
            <person name="Van De Peer Y."/>
            <person name="Liu Z.-J."/>
        </authorList>
    </citation>
    <scope>NUCLEOTIDE SEQUENCE</scope>
    <source>
        <strain evidence="2">CP</strain>
        <tissue evidence="2">Leaves</tissue>
    </source>
</reference>